<name>A0ABW0EDE2_9BACT</name>
<evidence type="ECO:0000313" key="2">
    <source>
        <dbReference type="EMBL" id="MFC5271278.1"/>
    </source>
</evidence>
<reference evidence="3" key="1">
    <citation type="journal article" date="2019" name="Int. J. Syst. Evol. Microbiol.">
        <title>The Global Catalogue of Microorganisms (GCM) 10K type strain sequencing project: providing services to taxonomists for standard genome sequencing and annotation.</title>
        <authorList>
            <consortium name="The Broad Institute Genomics Platform"/>
            <consortium name="The Broad Institute Genome Sequencing Center for Infectious Disease"/>
            <person name="Wu L."/>
            <person name="Ma J."/>
        </authorList>
    </citation>
    <scope>NUCLEOTIDE SEQUENCE [LARGE SCALE GENOMIC DNA]</scope>
    <source>
        <strain evidence="3">KACC 12602</strain>
    </source>
</reference>
<feature type="signal peptide" evidence="1">
    <location>
        <begin position="1"/>
        <end position="24"/>
    </location>
</feature>
<accession>A0ABW0EDE2</accession>
<keyword evidence="1" id="KW-0732">Signal</keyword>
<gene>
    <name evidence="2" type="ORF">ACFPIB_11700</name>
</gene>
<dbReference type="InterPro" id="IPR025515">
    <property type="entry name" value="DUF4403"/>
</dbReference>
<feature type="chain" id="PRO_5045888885" evidence="1">
    <location>
        <begin position="25"/>
        <end position="481"/>
    </location>
</feature>
<dbReference type="RefSeq" id="WP_378017645.1">
    <property type="nucleotide sequence ID" value="NZ_JBHSKT010000006.1"/>
</dbReference>
<dbReference type="Proteomes" id="UP001596161">
    <property type="component" value="Unassembled WGS sequence"/>
</dbReference>
<evidence type="ECO:0000313" key="3">
    <source>
        <dbReference type="Proteomes" id="UP001596161"/>
    </source>
</evidence>
<keyword evidence="3" id="KW-1185">Reference proteome</keyword>
<evidence type="ECO:0000256" key="1">
    <source>
        <dbReference type="SAM" id="SignalP"/>
    </source>
</evidence>
<dbReference type="Pfam" id="PF14356">
    <property type="entry name" value="DUF4403"/>
    <property type="match status" value="1"/>
</dbReference>
<comment type="caution">
    <text evidence="2">The sequence shown here is derived from an EMBL/GenBank/DDBJ whole genome shotgun (WGS) entry which is preliminary data.</text>
</comment>
<organism evidence="2 3">
    <name type="scientific">Adhaeribacter terreus</name>
    <dbReference type="NCBI Taxonomy" id="529703"/>
    <lineage>
        <taxon>Bacteria</taxon>
        <taxon>Pseudomonadati</taxon>
        <taxon>Bacteroidota</taxon>
        <taxon>Cytophagia</taxon>
        <taxon>Cytophagales</taxon>
        <taxon>Hymenobacteraceae</taxon>
        <taxon>Adhaeribacter</taxon>
    </lineage>
</organism>
<protein>
    <submittedName>
        <fullName evidence="2">DUF4403 family protein</fullName>
    </submittedName>
</protein>
<sequence>MKRFTNLASVALFCSAFSILPACKSTTSLNTTTPAAEAAPAPKFERKLSTINVPVSFKVTTLQNKLNQEFKGLLYNDENLNDDNVAVKVWKKGDVGVKAENNKIYFTIPLHIWVKGQYKWKACDMCPTLEKSEATEFDFVAKSESALAFTEDYKVKTTTVGDFAWGDTKPVLELGPMKIGLARFVEPALRSQMSELTKMLDQEIQARVNIKQYIQQAWLQVQQPIKIDDTYDAWLKITPTAIRVSPLVARNGEISMRIGMNSYIETFTNGKPAFKANPTLPKLITDSRIPDDVQIGLSGEISYDYATKLLKEQLAGQTFKFEGSDEVTIKDAAISPSGDKLMLMLDVDGKTKAGFITKKIKGKVFLQAIPYYDAESGAIKVRDVDYNLETRDKLLSSASWLAKNKFRTMIQEQINFPLKNQLEDTKKQIQKALNEQGRVHESVMLKGKVTDIVPDNIYLTPTAIKAVVNAKGNIMVDIDKL</sequence>
<dbReference type="EMBL" id="JBHSKT010000006">
    <property type="protein sequence ID" value="MFC5271278.1"/>
    <property type="molecule type" value="Genomic_DNA"/>
</dbReference>
<proteinExistence type="predicted"/>